<keyword evidence="7" id="KW-0998">Cell outer membrane</keyword>
<dbReference type="GO" id="GO:0005576">
    <property type="term" value="C:extracellular region"/>
    <property type="evidence" value="ECO:0007669"/>
    <property type="project" value="UniProtKB-SubCell"/>
</dbReference>
<dbReference type="NCBIfam" id="TIGR01376">
    <property type="entry name" value="POMP_repeat"/>
    <property type="match status" value="4"/>
</dbReference>
<dbReference type="SMART" id="SM00710">
    <property type="entry name" value="PbH1"/>
    <property type="match status" value="5"/>
</dbReference>
<name>D7FTU1_ECTSI</name>
<evidence type="ECO:0000256" key="1">
    <source>
        <dbReference type="ARBA" id="ARBA00004196"/>
    </source>
</evidence>
<dbReference type="Proteomes" id="UP000002630">
    <property type="component" value="Linkage Group LG05"/>
</dbReference>
<evidence type="ECO:0000313" key="9">
    <source>
        <dbReference type="Proteomes" id="UP000002630"/>
    </source>
</evidence>
<dbReference type="InterPro" id="IPR006626">
    <property type="entry name" value="PbH1"/>
</dbReference>
<keyword evidence="5" id="KW-0732">Signal</keyword>
<dbReference type="InParanoid" id="D7FTU1"/>
<dbReference type="InterPro" id="IPR012332">
    <property type="entry name" value="Autotransporter_pectin_lyase_C"/>
</dbReference>
<evidence type="ECO:0000313" key="8">
    <source>
        <dbReference type="EMBL" id="CBJ31468.1"/>
    </source>
</evidence>
<comment type="subcellular location">
    <subcellularLocation>
        <location evidence="1">Cell envelope</location>
    </subcellularLocation>
    <subcellularLocation>
        <location evidence="2">Cell outer membrane</location>
    </subcellularLocation>
    <subcellularLocation>
        <location evidence="3">Secreted</location>
    </subcellularLocation>
</comment>
<dbReference type="Gene3D" id="2.160.20.20">
    <property type="match status" value="1"/>
</dbReference>
<keyword evidence="6" id="KW-0472">Membrane</keyword>
<dbReference type="EMBL" id="FN648439">
    <property type="protein sequence ID" value="CBJ31468.1"/>
    <property type="molecule type" value="Genomic_DNA"/>
</dbReference>
<evidence type="ECO:0000256" key="4">
    <source>
        <dbReference type="ARBA" id="ARBA00022525"/>
    </source>
</evidence>
<dbReference type="PANTHER" id="PTHR11319">
    <property type="entry name" value="G PROTEIN-COUPLED RECEPTOR-RELATED"/>
    <property type="match status" value="1"/>
</dbReference>
<evidence type="ECO:0008006" key="10">
    <source>
        <dbReference type="Google" id="ProtNLM"/>
    </source>
</evidence>
<evidence type="ECO:0000256" key="5">
    <source>
        <dbReference type="ARBA" id="ARBA00022729"/>
    </source>
</evidence>
<keyword evidence="4" id="KW-0964">Secreted</keyword>
<dbReference type="InterPro" id="IPR011050">
    <property type="entry name" value="Pectin_lyase_fold/virulence"/>
</dbReference>
<evidence type="ECO:0000256" key="3">
    <source>
        <dbReference type="ARBA" id="ARBA00004613"/>
    </source>
</evidence>
<gene>
    <name evidence="8" type="ORF">Esi_0257_0028</name>
</gene>
<keyword evidence="9" id="KW-1185">Reference proteome</keyword>
<dbReference type="InterPro" id="IPR003368">
    <property type="entry name" value="POMP_repeat"/>
</dbReference>
<dbReference type="SUPFAM" id="SSF51126">
    <property type="entry name" value="Pectin lyase-like"/>
    <property type="match status" value="1"/>
</dbReference>
<sequence length="402" mass="41594">MGHVRITQPLDVVAGTSLKITGSATFDGANVVDGDGSLSTPMFFVEDSQSSLWLEGVSLTGGGGLRGGVVAAYQNASVTLIDCEVYGNAVSNVGGAIFLQESRLVTGGTGFVDNSADKYGGAVFVSVNSTVTTEEGSFDNVFRENAAKSGGAIFVEDSSQVDINGSVTFAGNKAKADGGAIYARRGSTVTTNDGFTSFVDNESKHHGGAIMVCERSGLRVAGNTTFSRNTAEHHGGGIQAMEESYVYLMDDVVFDENVAGSNGGAIHASDRAKLKTTGNSRFVGNRAQFGGAIHGRQEASASLGGDLILTNNTASYDGGAVYLVNAMVKFKGKNFDFWYNNALEGSGGAIYVGSVSRLRIKDVVFFRNVAMLGGAVATFSSGTAPVSSSESDPAAIDEITSR</sequence>
<evidence type="ECO:0000256" key="7">
    <source>
        <dbReference type="ARBA" id="ARBA00023237"/>
    </source>
</evidence>
<reference evidence="8 9" key="1">
    <citation type="journal article" date="2010" name="Nature">
        <title>The Ectocarpus genome and the independent evolution of multicellularity in brown algae.</title>
        <authorList>
            <person name="Cock J.M."/>
            <person name="Sterck L."/>
            <person name="Rouze P."/>
            <person name="Scornet D."/>
            <person name="Allen A.E."/>
            <person name="Amoutzias G."/>
            <person name="Anthouard V."/>
            <person name="Artiguenave F."/>
            <person name="Aury J.M."/>
            <person name="Badger J.H."/>
            <person name="Beszteri B."/>
            <person name="Billiau K."/>
            <person name="Bonnet E."/>
            <person name="Bothwell J.H."/>
            <person name="Bowler C."/>
            <person name="Boyen C."/>
            <person name="Brownlee C."/>
            <person name="Carrano C.J."/>
            <person name="Charrier B."/>
            <person name="Cho G.Y."/>
            <person name="Coelho S.M."/>
            <person name="Collen J."/>
            <person name="Corre E."/>
            <person name="Da Silva C."/>
            <person name="Delage L."/>
            <person name="Delaroque N."/>
            <person name="Dittami S.M."/>
            <person name="Doulbeau S."/>
            <person name="Elias M."/>
            <person name="Farnham G."/>
            <person name="Gachon C.M."/>
            <person name="Gschloessl B."/>
            <person name="Heesch S."/>
            <person name="Jabbari K."/>
            <person name="Jubin C."/>
            <person name="Kawai H."/>
            <person name="Kimura K."/>
            <person name="Kloareg B."/>
            <person name="Kupper F.C."/>
            <person name="Lang D."/>
            <person name="Le Bail A."/>
            <person name="Leblanc C."/>
            <person name="Lerouge P."/>
            <person name="Lohr M."/>
            <person name="Lopez P.J."/>
            <person name="Martens C."/>
            <person name="Maumus F."/>
            <person name="Michel G."/>
            <person name="Miranda-Saavedra D."/>
            <person name="Morales J."/>
            <person name="Moreau H."/>
            <person name="Motomura T."/>
            <person name="Nagasato C."/>
            <person name="Napoli C.A."/>
            <person name="Nelson D.R."/>
            <person name="Nyvall-Collen P."/>
            <person name="Peters A.F."/>
            <person name="Pommier C."/>
            <person name="Potin P."/>
            <person name="Poulain J."/>
            <person name="Quesneville H."/>
            <person name="Read B."/>
            <person name="Rensing S.A."/>
            <person name="Ritter A."/>
            <person name="Rousvoal S."/>
            <person name="Samanta M."/>
            <person name="Samson G."/>
            <person name="Schroeder D.C."/>
            <person name="Segurens B."/>
            <person name="Strittmatter M."/>
            <person name="Tonon T."/>
            <person name="Tregear J.W."/>
            <person name="Valentin K."/>
            <person name="von Dassow P."/>
            <person name="Yamagishi T."/>
            <person name="Van de Peer Y."/>
            <person name="Wincker P."/>
        </authorList>
    </citation>
    <scope>NUCLEOTIDE SEQUENCE [LARGE SCALE GENOMIC DNA]</scope>
    <source>
        <strain evidence="9">Ec32 / CCAP1310/4</strain>
    </source>
</reference>
<dbReference type="PANTHER" id="PTHR11319:SF35">
    <property type="entry name" value="OUTER MEMBRANE PROTEIN PMPC-RELATED"/>
    <property type="match status" value="1"/>
</dbReference>
<dbReference type="OMA" id="GAIHASD"/>
<proteinExistence type="predicted"/>
<protein>
    <recommendedName>
        <fullName evidence="10">Polymorphic outer membrane protein</fullName>
    </recommendedName>
</protein>
<evidence type="ECO:0000256" key="6">
    <source>
        <dbReference type="ARBA" id="ARBA00023136"/>
    </source>
</evidence>
<accession>D7FTU1</accession>
<evidence type="ECO:0000256" key="2">
    <source>
        <dbReference type="ARBA" id="ARBA00004442"/>
    </source>
</evidence>
<organism evidence="8 9">
    <name type="scientific">Ectocarpus siliculosus</name>
    <name type="common">Brown alga</name>
    <name type="synonym">Conferva siliculosa</name>
    <dbReference type="NCBI Taxonomy" id="2880"/>
    <lineage>
        <taxon>Eukaryota</taxon>
        <taxon>Sar</taxon>
        <taxon>Stramenopiles</taxon>
        <taxon>Ochrophyta</taxon>
        <taxon>PX clade</taxon>
        <taxon>Phaeophyceae</taxon>
        <taxon>Ectocarpales</taxon>
        <taxon>Ectocarpaceae</taxon>
        <taxon>Ectocarpus</taxon>
    </lineage>
</organism>
<dbReference type="OrthoDB" id="552852at2759"/>
<dbReference type="EMBL" id="FN649730">
    <property type="protein sequence ID" value="CBJ31468.1"/>
    <property type="molecule type" value="Genomic_DNA"/>
</dbReference>
<dbReference type="AlphaFoldDB" id="D7FTU1"/>
<dbReference type="Pfam" id="PF02415">
    <property type="entry name" value="Chlam_PMP"/>
    <property type="match status" value="4"/>
</dbReference>